<name>A0A918Y145_9ACTN</name>
<feature type="compositionally biased region" description="Basic and acidic residues" evidence="7">
    <location>
        <begin position="369"/>
        <end position="381"/>
    </location>
</feature>
<feature type="transmembrane region" description="Helical" evidence="8">
    <location>
        <begin position="41"/>
        <end position="62"/>
    </location>
</feature>
<dbReference type="Pfam" id="PF00953">
    <property type="entry name" value="Glycos_transf_4"/>
    <property type="match status" value="1"/>
</dbReference>
<keyword evidence="4 8" id="KW-0812">Transmembrane</keyword>
<dbReference type="InterPro" id="IPR000715">
    <property type="entry name" value="Glycosyl_transferase_4"/>
</dbReference>
<evidence type="ECO:0000256" key="1">
    <source>
        <dbReference type="ARBA" id="ARBA00004651"/>
    </source>
</evidence>
<feature type="transmembrane region" description="Helical" evidence="8">
    <location>
        <begin position="96"/>
        <end position="114"/>
    </location>
</feature>
<keyword evidence="6 8" id="KW-0472">Membrane</keyword>
<evidence type="ECO:0000256" key="4">
    <source>
        <dbReference type="ARBA" id="ARBA00022692"/>
    </source>
</evidence>
<dbReference type="AlphaFoldDB" id="A0A918Y145"/>
<gene>
    <name evidence="9" type="ORF">GCM10010508_09570</name>
</gene>
<keyword evidence="2" id="KW-1003">Cell membrane</keyword>
<dbReference type="Proteomes" id="UP000608955">
    <property type="component" value="Unassembled WGS sequence"/>
</dbReference>
<evidence type="ECO:0000313" key="10">
    <source>
        <dbReference type="Proteomes" id="UP000608955"/>
    </source>
</evidence>
<feature type="transmembrane region" description="Helical" evidence="8">
    <location>
        <begin position="144"/>
        <end position="162"/>
    </location>
</feature>
<dbReference type="GO" id="GO:0071555">
    <property type="term" value="P:cell wall organization"/>
    <property type="evidence" value="ECO:0007669"/>
    <property type="project" value="TreeGrafter"/>
</dbReference>
<comment type="caution">
    <text evidence="9">The sequence shown here is derived from an EMBL/GenBank/DDBJ whole genome shotgun (WGS) entry which is preliminary data.</text>
</comment>
<feature type="transmembrane region" description="Helical" evidence="8">
    <location>
        <begin position="224"/>
        <end position="247"/>
    </location>
</feature>
<feature type="transmembrane region" description="Helical" evidence="8">
    <location>
        <begin position="6"/>
        <end position="29"/>
    </location>
</feature>
<dbReference type="GO" id="GO:0044038">
    <property type="term" value="P:cell wall macromolecule biosynthetic process"/>
    <property type="evidence" value="ECO:0007669"/>
    <property type="project" value="TreeGrafter"/>
</dbReference>
<dbReference type="GO" id="GO:0016780">
    <property type="term" value="F:phosphotransferase activity, for other substituted phosphate groups"/>
    <property type="evidence" value="ECO:0007669"/>
    <property type="project" value="InterPro"/>
</dbReference>
<dbReference type="CDD" id="cd06853">
    <property type="entry name" value="GT_WecA_like"/>
    <property type="match status" value="1"/>
</dbReference>
<keyword evidence="5 8" id="KW-1133">Transmembrane helix</keyword>
<evidence type="ECO:0000256" key="8">
    <source>
        <dbReference type="SAM" id="Phobius"/>
    </source>
</evidence>
<evidence type="ECO:0000313" key="9">
    <source>
        <dbReference type="EMBL" id="GHD85511.1"/>
    </source>
</evidence>
<feature type="compositionally biased region" description="Low complexity" evidence="7">
    <location>
        <begin position="390"/>
        <end position="403"/>
    </location>
</feature>
<evidence type="ECO:0000256" key="7">
    <source>
        <dbReference type="SAM" id="MobiDB-lite"/>
    </source>
</evidence>
<dbReference type="GO" id="GO:0005886">
    <property type="term" value="C:plasma membrane"/>
    <property type="evidence" value="ECO:0007669"/>
    <property type="project" value="UniProtKB-SubCell"/>
</dbReference>
<feature type="transmembrane region" description="Helical" evidence="8">
    <location>
        <begin position="301"/>
        <end position="320"/>
    </location>
</feature>
<dbReference type="EMBL" id="BMVF01000002">
    <property type="protein sequence ID" value="GHD85511.1"/>
    <property type="molecule type" value="Genomic_DNA"/>
</dbReference>
<proteinExistence type="predicted"/>
<evidence type="ECO:0000256" key="5">
    <source>
        <dbReference type="ARBA" id="ARBA00022989"/>
    </source>
</evidence>
<feature type="transmembrane region" description="Helical" evidence="8">
    <location>
        <begin position="68"/>
        <end position="89"/>
    </location>
</feature>
<feature type="region of interest" description="Disordered" evidence="7">
    <location>
        <begin position="344"/>
        <end position="403"/>
    </location>
</feature>
<feature type="transmembrane region" description="Helical" evidence="8">
    <location>
        <begin position="268"/>
        <end position="295"/>
    </location>
</feature>
<keyword evidence="3" id="KW-0808">Transferase</keyword>
<dbReference type="PANTHER" id="PTHR22926:SF3">
    <property type="entry name" value="UNDECAPRENYL-PHOSPHATE ALPHA-N-ACETYLGLUCOSAMINYL 1-PHOSPHATE TRANSFERASE"/>
    <property type="match status" value="1"/>
</dbReference>
<reference evidence="9" key="2">
    <citation type="submission" date="2020-09" db="EMBL/GenBank/DDBJ databases">
        <authorList>
            <person name="Sun Q."/>
            <person name="Ohkuma M."/>
        </authorList>
    </citation>
    <scope>NUCLEOTIDE SEQUENCE</scope>
    <source>
        <strain evidence="9">JCM 4654</strain>
    </source>
</reference>
<feature type="transmembrane region" description="Helical" evidence="8">
    <location>
        <begin position="120"/>
        <end position="137"/>
    </location>
</feature>
<keyword evidence="10" id="KW-1185">Reference proteome</keyword>
<dbReference type="GO" id="GO:0009103">
    <property type="term" value="P:lipopolysaccharide biosynthetic process"/>
    <property type="evidence" value="ECO:0007669"/>
    <property type="project" value="TreeGrafter"/>
</dbReference>
<feature type="transmembrane region" description="Helical" evidence="8">
    <location>
        <begin position="168"/>
        <end position="185"/>
    </location>
</feature>
<evidence type="ECO:0000256" key="3">
    <source>
        <dbReference type="ARBA" id="ARBA00022679"/>
    </source>
</evidence>
<evidence type="ECO:0000256" key="6">
    <source>
        <dbReference type="ARBA" id="ARBA00023136"/>
    </source>
</evidence>
<feature type="transmembrane region" description="Helical" evidence="8">
    <location>
        <begin position="192"/>
        <end position="212"/>
    </location>
</feature>
<dbReference type="PANTHER" id="PTHR22926">
    <property type="entry name" value="PHOSPHO-N-ACETYLMURAMOYL-PENTAPEPTIDE-TRANSFERASE"/>
    <property type="match status" value="1"/>
</dbReference>
<evidence type="ECO:0000256" key="2">
    <source>
        <dbReference type="ARBA" id="ARBA00022475"/>
    </source>
</evidence>
<accession>A0A918Y145</accession>
<reference evidence="9" key="1">
    <citation type="journal article" date="2014" name="Int. J. Syst. Evol. Microbiol.">
        <title>Complete genome sequence of Corynebacterium casei LMG S-19264T (=DSM 44701T), isolated from a smear-ripened cheese.</title>
        <authorList>
            <consortium name="US DOE Joint Genome Institute (JGI-PGF)"/>
            <person name="Walter F."/>
            <person name="Albersmeier A."/>
            <person name="Kalinowski J."/>
            <person name="Ruckert C."/>
        </authorList>
    </citation>
    <scope>NUCLEOTIDE SEQUENCE</scope>
    <source>
        <strain evidence="9">JCM 4654</strain>
    </source>
</reference>
<sequence>MLYGIATAITALLAAAALSALLRVLALRLGLVDRRRRLRPVPLLGGLAVVVSTCVVAAAGGWTGAAPLSAPVGRLLSAGAGVAVLGLVADVWRIRTRLLLVGTLVAAAFVVPYGETGLPMGIASVAWIACVAVAFRGLDHADGLAGTVGVLTAFGAGACAAVEMMDDLAVLLSVLAAALTGFLMHNWHPARIAFGACGSLFTGFVLASAAVLTRTGYDALSTAAVLFALTAVASADAVLVVLSRRLAGRPLRRRGPDHLAHRLRRLGLTGPGATVLLGAWAFAAVLVGALVHAGWLGRDAVLWVAGVSLPAVLGLLRVRVYGPRGRPERGAQGAYGTQTHLTRTHATQGGAAQHDTTRTARGRAAADVYDARSRARVRKDVGLPAPPRSGGPRSGTRAPARST</sequence>
<organism evidence="9 10">
    <name type="scientific">Streptomyces naganishii JCM 4654</name>
    <dbReference type="NCBI Taxonomy" id="1306179"/>
    <lineage>
        <taxon>Bacteria</taxon>
        <taxon>Bacillati</taxon>
        <taxon>Actinomycetota</taxon>
        <taxon>Actinomycetes</taxon>
        <taxon>Kitasatosporales</taxon>
        <taxon>Streptomycetaceae</taxon>
        <taxon>Streptomyces</taxon>
    </lineage>
</organism>
<dbReference type="RefSeq" id="WP_190176420.1">
    <property type="nucleotide sequence ID" value="NZ_BMVF01000002.1"/>
</dbReference>
<protein>
    <submittedName>
        <fullName evidence="9">Glycosyltransferase</fullName>
    </submittedName>
</protein>
<comment type="subcellular location">
    <subcellularLocation>
        <location evidence="1">Cell membrane</location>
        <topology evidence="1">Multi-pass membrane protein</topology>
    </subcellularLocation>
</comment>